<gene>
    <name evidence="1" type="ORF">CDA63_20070</name>
</gene>
<dbReference type="EMBL" id="NIRR01000096">
    <property type="protein sequence ID" value="OWP61317.1"/>
    <property type="molecule type" value="Genomic_DNA"/>
</dbReference>
<dbReference type="RefSeq" id="WP_088466224.1">
    <property type="nucleotide sequence ID" value="NZ_NIRR01000096.1"/>
</dbReference>
<dbReference type="SUPFAM" id="SSF46689">
    <property type="entry name" value="Homeodomain-like"/>
    <property type="match status" value="1"/>
</dbReference>
<sequence length="123" mass="13230">MQPYSLDLRTRVAAACGEPGARKTAVAQRFGVSRAFVTLLLRQQRETGSLAPKPARGGPARLLSASDQAWLVAYVGQHTDATLAELGAAWLAHSGRLVGQTCIWNVLDANRLRRKKKPACHGA</sequence>
<dbReference type="InterPro" id="IPR009057">
    <property type="entry name" value="Homeodomain-like_sf"/>
</dbReference>
<proteinExistence type="predicted"/>
<comment type="caution">
    <text evidence="1">The sequence shown here is derived from an EMBL/GenBank/DDBJ whole genome shotgun (WGS) entry which is preliminary data.</text>
</comment>
<protein>
    <recommendedName>
        <fullName evidence="3">Transposase</fullName>
    </recommendedName>
</protein>
<evidence type="ECO:0000313" key="1">
    <source>
        <dbReference type="EMBL" id="OWP61317.1"/>
    </source>
</evidence>
<accession>A0A246FFM0</accession>
<evidence type="ECO:0000313" key="2">
    <source>
        <dbReference type="Proteomes" id="UP000197277"/>
    </source>
</evidence>
<name>A0A246FFM0_9BACT</name>
<dbReference type="Proteomes" id="UP000197277">
    <property type="component" value="Unassembled WGS sequence"/>
</dbReference>
<organism evidence="1 2">
    <name type="scientific">Hymenobacter amundsenii</name>
    <dbReference type="NCBI Taxonomy" id="2006685"/>
    <lineage>
        <taxon>Bacteria</taxon>
        <taxon>Pseudomonadati</taxon>
        <taxon>Bacteroidota</taxon>
        <taxon>Cytophagia</taxon>
        <taxon>Cytophagales</taxon>
        <taxon>Hymenobacteraceae</taxon>
        <taxon>Hymenobacter</taxon>
    </lineage>
</organism>
<evidence type="ECO:0008006" key="3">
    <source>
        <dbReference type="Google" id="ProtNLM"/>
    </source>
</evidence>
<dbReference type="AlphaFoldDB" id="A0A246FFM0"/>
<reference evidence="1 2" key="1">
    <citation type="submission" date="2017-06" db="EMBL/GenBank/DDBJ databases">
        <title>Hymenobacter amundsenii sp. nov. isolated from regoliths in Antarctica.</title>
        <authorList>
            <person name="Sedlacek I."/>
            <person name="Kralova S."/>
            <person name="Pantucek R."/>
            <person name="Svec P."/>
            <person name="Holochova P."/>
            <person name="Stankova E."/>
            <person name="Vrbovska V."/>
            <person name="Busse H.-J."/>
        </authorList>
    </citation>
    <scope>NUCLEOTIDE SEQUENCE [LARGE SCALE GENOMIC DNA]</scope>
    <source>
        <strain evidence="1 2">CCM 8682</strain>
    </source>
</reference>
<dbReference type="OrthoDB" id="883569at2"/>
<keyword evidence="2" id="KW-1185">Reference proteome</keyword>